<dbReference type="InterPro" id="IPR035418">
    <property type="entry name" value="AraC-bd_2"/>
</dbReference>
<dbReference type="SMART" id="SM00342">
    <property type="entry name" value="HTH_ARAC"/>
    <property type="match status" value="1"/>
</dbReference>
<name>A0ABW6IP49_STRWE</name>
<comment type="caution">
    <text evidence="6">The sequence shown here is derived from an EMBL/GenBank/DDBJ whole genome shotgun (WGS) entry which is preliminary data.</text>
</comment>
<accession>A0ABW6IP49</accession>
<dbReference type="Proteomes" id="UP001600424">
    <property type="component" value="Unassembled WGS sequence"/>
</dbReference>
<dbReference type="InterPro" id="IPR009057">
    <property type="entry name" value="Homeodomain-like_sf"/>
</dbReference>
<dbReference type="SUPFAM" id="SSF46689">
    <property type="entry name" value="Homeodomain-like"/>
    <property type="match status" value="1"/>
</dbReference>
<dbReference type="PROSITE" id="PS01124">
    <property type="entry name" value="HTH_ARAC_FAMILY_2"/>
    <property type="match status" value="1"/>
</dbReference>
<dbReference type="PANTHER" id="PTHR46796:SF6">
    <property type="entry name" value="ARAC SUBFAMILY"/>
    <property type="match status" value="1"/>
</dbReference>
<dbReference type="PRINTS" id="PR00032">
    <property type="entry name" value="HTHARAC"/>
</dbReference>
<dbReference type="PROSITE" id="PS00041">
    <property type="entry name" value="HTH_ARAC_FAMILY_1"/>
    <property type="match status" value="1"/>
</dbReference>
<evidence type="ECO:0000313" key="7">
    <source>
        <dbReference type="Proteomes" id="UP001600424"/>
    </source>
</evidence>
<evidence type="ECO:0000313" key="6">
    <source>
        <dbReference type="EMBL" id="MFE5978700.1"/>
    </source>
</evidence>
<protein>
    <submittedName>
        <fullName evidence="6">Helix-turn-helix domain-containing protein</fullName>
    </submittedName>
</protein>
<reference evidence="6 7" key="1">
    <citation type="submission" date="2024-09" db="EMBL/GenBank/DDBJ databases">
        <title>The Natural Products Discovery Center: Release of the First 8490 Sequenced Strains for Exploring Actinobacteria Biosynthetic Diversity.</title>
        <authorList>
            <person name="Kalkreuter E."/>
            <person name="Kautsar S.A."/>
            <person name="Yang D."/>
            <person name="Bader C.D."/>
            <person name="Teijaro C.N."/>
            <person name="Fluegel L."/>
            <person name="Davis C.M."/>
            <person name="Simpson J.R."/>
            <person name="Lauterbach L."/>
            <person name="Steele A.D."/>
            <person name="Gui C."/>
            <person name="Meng S."/>
            <person name="Li G."/>
            <person name="Viehrig K."/>
            <person name="Ye F."/>
            <person name="Su P."/>
            <person name="Kiefer A.F."/>
            <person name="Nichols A."/>
            <person name="Cepeda A.J."/>
            <person name="Yan W."/>
            <person name="Fan B."/>
            <person name="Jiang Y."/>
            <person name="Adhikari A."/>
            <person name="Zheng C.-J."/>
            <person name="Schuster L."/>
            <person name="Cowan T.M."/>
            <person name="Smanski M.J."/>
            <person name="Chevrette M.G."/>
            <person name="De Carvalho L.P.S."/>
            <person name="Shen B."/>
        </authorList>
    </citation>
    <scope>NUCLEOTIDE SEQUENCE [LARGE SCALE GENOMIC DNA]</scope>
    <source>
        <strain evidence="6 7">NPDC056472</strain>
    </source>
</reference>
<evidence type="ECO:0000256" key="3">
    <source>
        <dbReference type="ARBA" id="ARBA00023163"/>
    </source>
</evidence>
<dbReference type="InterPro" id="IPR020449">
    <property type="entry name" value="Tscrpt_reg_AraC-type_HTH"/>
</dbReference>
<dbReference type="Gene3D" id="1.10.10.60">
    <property type="entry name" value="Homeodomain-like"/>
    <property type="match status" value="1"/>
</dbReference>
<evidence type="ECO:0000256" key="2">
    <source>
        <dbReference type="ARBA" id="ARBA00023125"/>
    </source>
</evidence>
<feature type="region of interest" description="Disordered" evidence="4">
    <location>
        <begin position="355"/>
        <end position="386"/>
    </location>
</feature>
<dbReference type="Pfam" id="PF14525">
    <property type="entry name" value="AraC_binding_2"/>
    <property type="match status" value="1"/>
</dbReference>
<proteinExistence type="predicted"/>
<evidence type="ECO:0000259" key="5">
    <source>
        <dbReference type="PROSITE" id="PS01124"/>
    </source>
</evidence>
<keyword evidence="2" id="KW-0238">DNA-binding</keyword>
<keyword evidence="3" id="KW-0804">Transcription</keyword>
<evidence type="ECO:0000256" key="1">
    <source>
        <dbReference type="ARBA" id="ARBA00023015"/>
    </source>
</evidence>
<feature type="domain" description="HTH araC/xylS-type" evidence="5">
    <location>
        <begin position="250"/>
        <end position="351"/>
    </location>
</feature>
<dbReference type="Pfam" id="PF12833">
    <property type="entry name" value="HTH_18"/>
    <property type="match status" value="1"/>
</dbReference>
<keyword evidence="7" id="KW-1185">Reference proteome</keyword>
<dbReference type="InterPro" id="IPR018060">
    <property type="entry name" value="HTH_AraC"/>
</dbReference>
<dbReference type="EMBL" id="JBHTRV010000002">
    <property type="protein sequence ID" value="MFE5978700.1"/>
    <property type="molecule type" value="Genomic_DNA"/>
</dbReference>
<organism evidence="6 7">
    <name type="scientific">Streptomyces wedmorensis</name>
    <dbReference type="NCBI Taxonomy" id="43759"/>
    <lineage>
        <taxon>Bacteria</taxon>
        <taxon>Bacillati</taxon>
        <taxon>Actinomycetota</taxon>
        <taxon>Actinomycetes</taxon>
        <taxon>Kitasatosporales</taxon>
        <taxon>Streptomycetaceae</taxon>
        <taxon>Streptomyces</taxon>
    </lineage>
</organism>
<dbReference type="InterPro" id="IPR018062">
    <property type="entry name" value="HTH_AraC-typ_CS"/>
</dbReference>
<evidence type="ECO:0000256" key="4">
    <source>
        <dbReference type="SAM" id="MobiDB-lite"/>
    </source>
</evidence>
<keyword evidence="1" id="KW-0805">Transcription regulation</keyword>
<dbReference type="RefSeq" id="WP_386254222.1">
    <property type="nucleotide sequence ID" value="NZ_JBHTRV010000002.1"/>
</dbReference>
<sequence length="386" mass="41580">MFEEGVDNDHGAVGVKHGGATTRQGALLNRSTGDRVELLVASGAVAAREDRFDWFCETVSTEVMPIMLSTRHTADFRAGITYLDLGVVRLSAVASSPVLSRRTSAHVRRGDPEHLQLALITQGGLRISQRRNESVVAGGFVLTDTSRPSEGECTGEQIESVVLQIPRQALALRSDRLDRLLAQGLAAHEGSGAILADFLKTLLSYGPGCRPEALNGMGSVALELATAFLAGQLGDPGEAPAEARAQETLQRIHRFIENNLGDPGLTPQMIADRHNMSLRHLYNLYADQPLTIAAHIRRSRLERARADLACGELSGQPVQAIAARWGFPSPTGFSRAFREVYGITPTEHRTFSLGKQRHAGDGNPARHAHNHGLRGPTFSAGDSVTV</sequence>
<dbReference type="InterPro" id="IPR050204">
    <property type="entry name" value="AraC_XylS_family_regulators"/>
</dbReference>
<dbReference type="PANTHER" id="PTHR46796">
    <property type="entry name" value="HTH-TYPE TRANSCRIPTIONAL ACTIVATOR RHAS-RELATED"/>
    <property type="match status" value="1"/>
</dbReference>
<gene>
    <name evidence="6" type="ORF">ACFQ63_03210</name>
</gene>